<feature type="transmembrane region" description="Helical" evidence="1">
    <location>
        <begin position="9"/>
        <end position="31"/>
    </location>
</feature>
<name>A0ABV8V2Z2_9GAMM</name>
<proteinExistence type="predicted"/>
<dbReference type="RefSeq" id="WP_290265523.1">
    <property type="nucleotide sequence ID" value="NZ_JAUFQG010000006.1"/>
</dbReference>
<feature type="transmembrane region" description="Helical" evidence="1">
    <location>
        <begin position="187"/>
        <end position="204"/>
    </location>
</feature>
<evidence type="ECO:0000313" key="3">
    <source>
        <dbReference type="Proteomes" id="UP001595840"/>
    </source>
</evidence>
<organism evidence="2 3">
    <name type="scientific">Simiduia curdlanivorans</name>
    <dbReference type="NCBI Taxonomy" id="1492769"/>
    <lineage>
        <taxon>Bacteria</taxon>
        <taxon>Pseudomonadati</taxon>
        <taxon>Pseudomonadota</taxon>
        <taxon>Gammaproteobacteria</taxon>
        <taxon>Cellvibrionales</taxon>
        <taxon>Cellvibrionaceae</taxon>
        <taxon>Simiduia</taxon>
    </lineage>
</organism>
<dbReference type="Proteomes" id="UP001595840">
    <property type="component" value="Unassembled WGS sequence"/>
</dbReference>
<comment type="caution">
    <text evidence="2">The sequence shown here is derived from an EMBL/GenBank/DDBJ whole genome shotgun (WGS) entry which is preliminary data.</text>
</comment>
<feature type="transmembrane region" description="Helical" evidence="1">
    <location>
        <begin position="155"/>
        <end position="175"/>
    </location>
</feature>
<dbReference type="Pfam" id="PF06197">
    <property type="entry name" value="DUF998"/>
    <property type="match status" value="1"/>
</dbReference>
<accession>A0ABV8V2Z2</accession>
<dbReference type="EMBL" id="JBHSCX010000005">
    <property type="protein sequence ID" value="MFC4362254.1"/>
    <property type="molecule type" value="Genomic_DNA"/>
</dbReference>
<dbReference type="InterPro" id="IPR009339">
    <property type="entry name" value="DUF998"/>
</dbReference>
<keyword evidence="1" id="KW-0812">Transmembrane</keyword>
<evidence type="ECO:0000256" key="1">
    <source>
        <dbReference type="SAM" id="Phobius"/>
    </source>
</evidence>
<sequence>MNERVRRWCYFAGLLAPVWLVVGVMIAGMFYPGYSHYTQAMSELGAKGAPTHILSPLMNNYPLGVLFTLFGLGLVYTFPASISARLSGVLIIIHGLSSCLAGFFSCDVGCDLTAPSDEQNLHNLAGFVMFLSLLLASFLWVFIAKSCLGVKWFGWFSLAISLIAIALLPLMASAVASGDGFGLYQRLSYGSQALWVLVFSALLLEPKVKLPSADVKKE</sequence>
<keyword evidence="1" id="KW-1133">Transmembrane helix</keyword>
<keyword evidence="3" id="KW-1185">Reference proteome</keyword>
<reference evidence="3" key="1">
    <citation type="journal article" date="2019" name="Int. J. Syst. Evol. Microbiol.">
        <title>The Global Catalogue of Microorganisms (GCM) 10K type strain sequencing project: providing services to taxonomists for standard genome sequencing and annotation.</title>
        <authorList>
            <consortium name="The Broad Institute Genomics Platform"/>
            <consortium name="The Broad Institute Genome Sequencing Center for Infectious Disease"/>
            <person name="Wu L."/>
            <person name="Ma J."/>
        </authorList>
    </citation>
    <scope>NUCLEOTIDE SEQUENCE [LARGE SCALE GENOMIC DNA]</scope>
    <source>
        <strain evidence="3">CECT 8570</strain>
    </source>
</reference>
<feature type="transmembrane region" description="Helical" evidence="1">
    <location>
        <begin position="61"/>
        <end position="79"/>
    </location>
</feature>
<gene>
    <name evidence="2" type="ORF">ACFOX3_08070</name>
</gene>
<keyword evidence="1" id="KW-0472">Membrane</keyword>
<feature type="transmembrane region" description="Helical" evidence="1">
    <location>
        <begin position="124"/>
        <end position="143"/>
    </location>
</feature>
<evidence type="ECO:0000313" key="2">
    <source>
        <dbReference type="EMBL" id="MFC4362254.1"/>
    </source>
</evidence>
<protein>
    <submittedName>
        <fullName evidence="2">DUF998 domain-containing protein</fullName>
    </submittedName>
</protein>
<feature type="transmembrane region" description="Helical" evidence="1">
    <location>
        <begin position="86"/>
        <end position="104"/>
    </location>
</feature>